<proteinExistence type="predicted"/>
<reference evidence="1 2" key="1">
    <citation type="submission" date="2016-11" db="EMBL/GenBank/DDBJ databases">
        <authorList>
            <person name="Jaros S."/>
            <person name="Januszkiewicz K."/>
            <person name="Wedrychowicz H."/>
        </authorList>
    </citation>
    <scope>NUCLEOTIDE SEQUENCE [LARGE SCALE GENOMIC DNA]</scope>
    <source>
        <strain evidence="1 2">DSM 17477</strain>
    </source>
</reference>
<evidence type="ECO:0000313" key="2">
    <source>
        <dbReference type="Proteomes" id="UP000184052"/>
    </source>
</evidence>
<gene>
    <name evidence="1" type="ORF">SAMN02745751_01214</name>
</gene>
<dbReference type="SUPFAM" id="SSF52540">
    <property type="entry name" value="P-loop containing nucleoside triphosphate hydrolases"/>
    <property type="match status" value="1"/>
</dbReference>
<dbReference type="STRING" id="1121476.SAMN02745751_01214"/>
<organism evidence="1 2">
    <name type="scientific">Dethiosulfatibacter aminovorans DSM 17477</name>
    <dbReference type="NCBI Taxonomy" id="1121476"/>
    <lineage>
        <taxon>Bacteria</taxon>
        <taxon>Bacillati</taxon>
        <taxon>Bacillota</taxon>
        <taxon>Tissierellia</taxon>
        <taxon>Dethiosulfatibacter</taxon>
    </lineage>
</organism>
<dbReference type="AlphaFoldDB" id="A0A1M6EJJ3"/>
<evidence type="ECO:0008006" key="3">
    <source>
        <dbReference type="Google" id="ProtNLM"/>
    </source>
</evidence>
<dbReference type="Gene3D" id="3.40.50.300">
    <property type="entry name" value="P-loop containing nucleotide triphosphate hydrolases"/>
    <property type="match status" value="1"/>
</dbReference>
<sequence>MECGVREFFFKVKDGGKHIMLKKKFNDISHYSEMMDGKRVFVYIGESGSGKSELAINAAMSFVELTGKEVHFFDMDQTKPLFRSREVKELMMEKGIKFHCMEQFQETPIVPHAVNEMIMNKDNIVVLDVGGNSTGAISLGQFSHILNMDNVKTFFVINYFRPFSRDKNSIIATIDQIKNASKIRKVELICNPNVGKSTIFEFFKEGYEKTDSMLYEMGCEMDYLAVPEWLYKEAEKIAPGKKVLKIKQFIEYAWI</sequence>
<accession>A0A1M6EJJ3</accession>
<protein>
    <recommendedName>
        <fullName evidence="3">CobQ/CobB/MinD/ParA nucleotide binding domain-containing protein</fullName>
    </recommendedName>
</protein>
<dbReference type="InterPro" id="IPR027417">
    <property type="entry name" value="P-loop_NTPase"/>
</dbReference>
<dbReference type="EMBL" id="FQZL01000007">
    <property type="protein sequence ID" value="SHI85536.1"/>
    <property type="molecule type" value="Genomic_DNA"/>
</dbReference>
<dbReference type="Proteomes" id="UP000184052">
    <property type="component" value="Unassembled WGS sequence"/>
</dbReference>
<keyword evidence="2" id="KW-1185">Reference proteome</keyword>
<name>A0A1M6EJJ3_9FIRM</name>
<evidence type="ECO:0000313" key="1">
    <source>
        <dbReference type="EMBL" id="SHI85536.1"/>
    </source>
</evidence>